<keyword evidence="5 6" id="KW-0482">Metalloprotease</keyword>
<dbReference type="PANTHER" id="PTHR22726:SF24">
    <property type="entry name" value="M48 FAMILY METALLOPEPTIDASE"/>
    <property type="match status" value="1"/>
</dbReference>
<evidence type="ECO:0000256" key="3">
    <source>
        <dbReference type="ARBA" id="ARBA00022801"/>
    </source>
</evidence>
<dbReference type="PROSITE" id="PS51257">
    <property type="entry name" value="PROKAR_LIPOPROTEIN"/>
    <property type="match status" value="1"/>
</dbReference>
<dbReference type="InterPro" id="IPR001915">
    <property type="entry name" value="Peptidase_M48"/>
</dbReference>
<evidence type="ECO:0000256" key="7">
    <source>
        <dbReference type="SAM" id="SignalP"/>
    </source>
</evidence>
<keyword evidence="7" id="KW-0732">Signal</keyword>
<keyword evidence="1 6" id="KW-0645">Protease</keyword>
<dbReference type="Gene3D" id="3.30.2010.10">
    <property type="entry name" value="Metalloproteases ('zincins'), catalytic domain"/>
    <property type="match status" value="1"/>
</dbReference>
<dbReference type="InterPro" id="IPR051156">
    <property type="entry name" value="Mito/Outer_Membr_Metalloprot"/>
</dbReference>
<organism evidence="9 10">
    <name type="scientific">Hydrocarboniclastica marina</name>
    <dbReference type="NCBI Taxonomy" id="2259620"/>
    <lineage>
        <taxon>Bacteria</taxon>
        <taxon>Pseudomonadati</taxon>
        <taxon>Pseudomonadota</taxon>
        <taxon>Gammaproteobacteria</taxon>
        <taxon>Alteromonadales</taxon>
        <taxon>Alteromonadaceae</taxon>
        <taxon>Hydrocarboniclastica</taxon>
    </lineage>
</organism>
<dbReference type="Proteomes" id="UP000298049">
    <property type="component" value="Chromosome"/>
</dbReference>
<dbReference type="AlphaFoldDB" id="A0A4P7XL59"/>
<evidence type="ECO:0000259" key="8">
    <source>
        <dbReference type="Pfam" id="PF01435"/>
    </source>
</evidence>
<name>A0A4P7XL59_9ALTE</name>
<keyword evidence="10" id="KW-1185">Reference proteome</keyword>
<dbReference type="RefSeq" id="WP_136549817.1">
    <property type="nucleotide sequence ID" value="NZ_CP031093.1"/>
</dbReference>
<keyword evidence="3 6" id="KW-0378">Hydrolase</keyword>
<feature type="signal peptide" evidence="7">
    <location>
        <begin position="1"/>
        <end position="19"/>
    </location>
</feature>
<proteinExistence type="inferred from homology"/>
<comment type="cofactor">
    <cofactor evidence="6">
        <name>Zn(2+)</name>
        <dbReference type="ChEBI" id="CHEBI:29105"/>
    </cofactor>
    <text evidence="6">Binds 1 zinc ion per subunit.</text>
</comment>
<feature type="domain" description="Peptidase M48" evidence="8">
    <location>
        <begin position="66"/>
        <end position="247"/>
    </location>
</feature>
<dbReference type="CDD" id="cd07331">
    <property type="entry name" value="M48C_Oma1_like"/>
    <property type="match status" value="1"/>
</dbReference>
<dbReference type="GO" id="GO:0051603">
    <property type="term" value="P:proteolysis involved in protein catabolic process"/>
    <property type="evidence" value="ECO:0007669"/>
    <property type="project" value="TreeGrafter"/>
</dbReference>
<gene>
    <name evidence="9" type="ORF">soil367_14870</name>
</gene>
<protein>
    <submittedName>
        <fullName evidence="9">M48 family peptidase</fullName>
    </submittedName>
</protein>
<sequence length="270" mass="28547">MTKLCIKTLLVVLTWLGLAACQESPTGRDQLALLPDTVMADMGRKAFAELKRSQPLVTDPGINAAVQCIAGKVIAAARDEFPPELMPDDWEVAVFLNPAPNAFALPGGKIGVNTGMLEVAASPAQLAAVIGHEVGHVLADHGNERMTQQLGIESVLYVVGFLSEGEMGQQQLLQALGIGSQLGISLPFSRAHEREADVMGLGLMAAAGFEPDQSVQLWRNMAALGGGQPPEFLSTHPANESRIKLLEAGMAPARELYRAVSPANCPPVVL</sequence>
<dbReference type="GO" id="GO:0046872">
    <property type="term" value="F:metal ion binding"/>
    <property type="evidence" value="ECO:0007669"/>
    <property type="project" value="UniProtKB-KW"/>
</dbReference>
<evidence type="ECO:0000256" key="6">
    <source>
        <dbReference type="RuleBase" id="RU003983"/>
    </source>
</evidence>
<evidence type="ECO:0000256" key="2">
    <source>
        <dbReference type="ARBA" id="ARBA00022723"/>
    </source>
</evidence>
<dbReference type="GO" id="GO:0004222">
    <property type="term" value="F:metalloendopeptidase activity"/>
    <property type="evidence" value="ECO:0007669"/>
    <property type="project" value="InterPro"/>
</dbReference>
<dbReference type="KEGG" id="hmi:soil367_14870"/>
<dbReference type="Pfam" id="PF01435">
    <property type="entry name" value="Peptidase_M48"/>
    <property type="match status" value="1"/>
</dbReference>
<evidence type="ECO:0000313" key="9">
    <source>
        <dbReference type="EMBL" id="QCF27112.1"/>
    </source>
</evidence>
<dbReference type="GO" id="GO:0016020">
    <property type="term" value="C:membrane"/>
    <property type="evidence" value="ECO:0007669"/>
    <property type="project" value="TreeGrafter"/>
</dbReference>
<evidence type="ECO:0000313" key="10">
    <source>
        <dbReference type="Proteomes" id="UP000298049"/>
    </source>
</evidence>
<comment type="similarity">
    <text evidence="6">Belongs to the peptidase M48 family.</text>
</comment>
<evidence type="ECO:0000256" key="5">
    <source>
        <dbReference type="ARBA" id="ARBA00023049"/>
    </source>
</evidence>
<reference evidence="9 10" key="1">
    <citation type="submission" date="2018-07" db="EMBL/GenBank/DDBJ databases">
        <title>Marsedoiliclastica nanhaica gen. nov. sp. nov., a novel marine hydrocarbonoclastic bacterium isolated from an in-situ enriched hydrocarbon-degrading consortium in deep-sea sediment.</title>
        <authorList>
            <person name="Dong C."/>
            <person name="Ma T."/>
            <person name="Liu R."/>
            <person name="Shao Z."/>
        </authorList>
    </citation>
    <scope>NUCLEOTIDE SEQUENCE [LARGE SCALE GENOMIC DNA]</scope>
    <source>
        <strain evidence="10">soil36-7</strain>
    </source>
</reference>
<accession>A0A4P7XL59</accession>
<dbReference type="OrthoDB" id="9810445at2"/>
<evidence type="ECO:0000256" key="4">
    <source>
        <dbReference type="ARBA" id="ARBA00022833"/>
    </source>
</evidence>
<dbReference type="EMBL" id="CP031093">
    <property type="protein sequence ID" value="QCF27112.1"/>
    <property type="molecule type" value="Genomic_DNA"/>
</dbReference>
<feature type="chain" id="PRO_5020941533" evidence="7">
    <location>
        <begin position="20"/>
        <end position="270"/>
    </location>
</feature>
<evidence type="ECO:0000256" key="1">
    <source>
        <dbReference type="ARBA" id="ARBA00022670"/>
    </source>
</evidence>
<keyword evidence="2" id="KW-0479">Metal-binding</keyword>
<keyword evidence="4 6" id="KW-0862">Zinc</keyword>
<dbReference type="PANTHER" id="PTHR22726">
    <property type="entry name" value="METALLOENDOPEPTIDASE OMA1"/>
    <property type="match status" value="1"/>
</dbReference>